<evidence type="ECO:0000256" key="1">
    <source>
        <dbReference type="ARBA" id="ARBA00022771"/>
    </source>
</evidence>
<evidence type="ECO:0000256" key="2">
    <source>
        <dbReference type="ARBA" id="ARBA00022833"/>
    </source>
</evidence>
<keyword evidence="2" id="KW-0862">Zinc</keyword>
<dbReference type="HOGENOM" id="CLU_007994_0_0_1"/>
<dbReference type="Pfam" id="PF25100">
    <property type="entry name" value="DUF7809"/>
    <property type="match status" value="1"/>
</dbReference>
<dbReference type="InParanoid" id="E3MU60"/>
<evidence type="ECO:0000313" key="7">
    <source>
        <dbReference type="Proteomes" id="UP000008281"/>
    </source>
</evidence>
<dbReference type="eggNOG" id="KOG0800">
    <property type="taxonomic scope" value="Eukaryota"/>
</dbReference>
<reference evidence="6" key="1">
    <citation type="submission" date="2007-07" db="EMBL/GenBank/DDBJ databases">
        <title>PCAP assembly of the Caenorhabditis remanei genome.</title>
        <authorList>
            <consortium name="The Caenorhabditis remanei Sequencing Consortium"/>
            <person name="Wilson R.K."/>
        </authorList>
    </citation>
    <scope>NUCLEOTIDE SEQUENCE [LARGE SCALE GENOMIC DNA]</scope>
    <source>
        <strain evidence="6">PB4641</strain>
    </source>
</reference>
<evidence type="ECO:0000259" key="5">
    <source>
        <dbReference type="PROSITE" id="PS50089"/>
    </source>
</evidence>
<dbReference type="Pfam" id="PF13639">
    <property type="entry name" value="zf-RING_2"/>
    <property type="match status" value="1"/>
</dbReference>
<evidence type="ECO:0000256" key="4">
    <source>
        <dbReference type="SAM" id="MobiDB-lite"/>
    </source>
</evidence>
<dbReference type="InterPro" id="IPR056711">
    <property type="entry name" value="DUF7809"/>
</dbReference>
<feature type="region of interest" description="Disordered" evidence="4">
    <location>
        <begin position="542"/>
        <end position="592"/>
    </location>
</feature>
<dbReference type="GO" id="GO:0045087">
    <property type="term" value="P:innate immune response"/>
    <property type="evidence" value="ECO:0007669"/>
    <property type="project" value="TreeGrafter"/>
</dbReference>
<gene>
    <name evidence="6" type="ORF">CRE_22514</name>
</gene>
<keyword evidence="7" id="KW-1185">Reference proteome</keyword>
<dbReference type="EMBL" id="DS268478">
    <property type="protein sequence ID" value="EFP09067.1"/>
    <property type="molecule type" value="Genomic_DNA"/>
</dbReference>
<accession>E3MU60</accession>
<dbReference type="Proteomes" id="UP000008281">
    <property type="component" value="Unassembled WGS sequence"/>
</dbReference>
<dbReference type="PANTHER" id="PTHR21447">
    <property type="entry name" value="RING-TYPE DOMAIN-CONTAINING PROTEIN-RELATED"/>
    <property type="match status" value="1"/>
</dbReference>
<keyword evidence="1 3" id="KW-0479">Metal-binding</keyword>
<dbReference type="PANTHER" id="PTHR21447:SF13">
    <property type="entry name" value="RING-TYPE DOMAIN-CONTAINING PROTEIN"/>
    <property type="match status" value="1"/>
</dbReference>
<sequence>MSKFLKTNDDFPTPACFLKESNYYVLEESRDCLEVICRFPFGSCKGKEERLIEMAMEDPSLKLRMYGSPSEFLENLKIYRNFSGNSVFFNTDDDPYHTTPIIYRSLKNERYICKSDLFSILQNMSTQNDPCLESTSIVAFFLRNLEENLENPDEMVRFDEEMLEEINKELKIGAEIGFEKSLELSRELFTLNSSQIIEKFKALAPEIWNDENSLRLKFLVENAFHDNLTAMPRFYLGNQYSTASSAIKSIRKLINNRSNLFDRTVRTVRMFEDGTERFVMKAELYDVTGDVSLKSDDKIHVLHTMSMQEVMRNYGHLNIEVFFNHRIKYAQKTFQKLFIRYPILRAKHRAVPIRKLGSVGPLDFYVLAVDAFFELFRSIILGAKMFQKIESFEEFSTSFREIEKDFMVECKTPFFIRHSLIEHMKLKMKFSSSRTAKEVRNAKKDGFTVQNLKNELKHLGLVDTFPEIEEHAEVVFKHVDSVKKEKFLRTSDLFDAVEQCQLICVLNRIPNLKIFLHNQKGCGRVLGYECEHCEKEKDDQKPLKNLKIESSNSSISNQYSQPALSTPNDCEKCSESSKTLTETQSELKMSKDQLKEMEKKVLDTEKELSEVKKENEKIVQSEAKKTEELAEMKEELRKEKAKNQEKEEEILKASKENEELEKAILKLTAENQANERVIQKLLDRISNLSTNNQKTNRINEKTIDESTPIASVTSKNAPLIIDCLICSSQIKSGQEVIRCPLCKRRFHSNCAFKWRKDHTQCPACNGDLPGI</sequence>
<dbReference type="InterPro" id="IPR001841">
    <property type="entry name" value="Znf_RING"/>
</dbReference>
<feature type="compositionally biased region" description="Low complexity" evidence="4">
    <location>
        <begin position="550"/>
        <end position="561"/>
    </location>
</feature>
<dbReference type="GO" id="GO:0008270">
    <property type="term" value="F:zinc ion binding"/>
    <property type="evidence" value="ECO:0007669"/>
    <property type="project" value="UniProtKB-KW"/>
</dbReference>
<keyword evidence="1 3" id="KW-0863">Zinc-finger</keyword>
<dbReference type="SUPFAM" id="SSF57850">
    <property type="entry name" value="RING/U-box"/>
    <property type="match status" value="1"/>
</dbReference>
<feature type="compositionally biased region" description="Polar residues" evidence="4">
    <location>
        <begin position="576"/>
        <end position="587"/>
    </location>
</feature>
<dbReference type="OrthoDB" id="8062037at2759"/>
<dbReference type="GO" id="GO:0045121">
    <property type="term" value="C:membrane raft"/>
    <property type="evidence" value="ECO:0007669"/>
    <property type="project" value="TreeGrafter"/>
</dbReference>
<dbReference type="AlphaFoldDB" id="E3MU60"/>
<organism evidence="7">
    <name type="scientific">Caenorhabditis remanei</name>
    <name type="common">Caenorhabditis vulgaris</name>
    <dbReference type="NCBI Taxonomy" id="31234"/>
    <lineage>
        <taxon>Eukaryota</taxon>
        <taxon>Metazoa</taxon>
        <taxon>Ecdysozoa</taxon>
        <taxon>Nematoda</taxon>
        <taxon>Chromadorea</taxon>
        <taxon>Rhabditida</taxon>
        <taxon>Rhabditina</taxon>
        <taxon>Rhabditomorpha</taxon>
        <taxon>Rhabditoidea</taxon>
        <taxon>Rhabditidae</taxon>
        <taxon>Peloderinae</taxon>
        <taxon>Caenorhabditis</taxon>
    </lineage>
</organism>
<feature type="domain" description="RING-type" evidence="5">
    <location>
        <begin position="723"/>
        <end position="765"/>
    </location>
</feature>
<dbReference type="InterPro" id="IPR013083">
    <property type="entry name" value="Znf_RING/FYVE/PHD"/>
</dbReference>
<evidence type="ECO:0000313" key="6">
    <source>
        <dbReference type="EMBL" id="EFP09067.1"/>
    </source>
</evidence>
<dbReference type="PROSITE" id="PS50089">
    <property type="entry name" value="ZF_RING_2"/>
    <property type="match status" value="1"/>
</dbReference>
<protein>
    <recommendedName>
        <fullName evidence="5">RING-type domain-containing protein</fullName>
    </recommendedName>
</protein>
<evidence type="ECO:0000256" key="3">
    <source>
        <dbReference type="PROSITE-ProRule" id="PRU00175"/>
    </source>
</evidence>
<proteinExistence type="predicted"/>
<dbReference type="Gene3D" id="3.30.40.10">
    <property type="entry name" value="Zinc/RING finger domain, C3HC4 (zinc finger)"/>
    <property type="match status" value="1"/>
</dbReference>
<name>E3MU60_CAERE</name>
<dbReference type="STRING" id="31234.E3MU60"/>